<sequence>MQMQQQLQEAQRQLQEQAVLIAKGEEERSQMAKAEEERSQVIATQQLELNELRLVNKYMKATDPKYLAFLASETTTADPPQQQVSMFSGLFAFELYFGCSNLFWILNL</sequence>
<name>A0A8X8AXA4_BRACI</name>
<protein>
    <submittedName>
        <fullName evidence="1">Uncharacterized protein</fullName>
    </submittedName>
</protein>
<evidence type="ECO:0000313" key="1">
    <source>
        <dbReference type="EMBL" id="KAG2314272.1"/>
    </source>
</evidence>
<gene>
    <name evidence="1" type="ORF">Bca52824_017394</name>
</gene>
<dbReference type="AlphaFoldDB" id="A0A8X8AXA4"/>
<organism evidence="1 2">
    <name type="scientific">Brassica carinata</name>
    <name type="common">Ethiopian mustard</name>
    <name type="synonym">Abyssinian cabbage</name>
    <dbReference type="NCBI Taxonomy" id="52824"/>
    <lineage>
        <taxon>Eukaryota</taxon>
        <taxon>Viridiplantae</taxon>
        <taxon>Streptophyta</taxon>
        <taxon>Embryophyta</taxon>
        <taxon>Tracheophyta</taxon>
        <taxon>Spermatophyta</taxon>
        <taxon>Magnoliopsida</taxon>
        <taxon>eudicotyledons</taxon>
        <taxon>Gunneridae</taxon>
        <taxon>Pentapetalae</taxon>
        <taxon>rosids</taxon>
        <taxon>malvids</taxon>
        <taxon>Brassicales</taxon>
        <taxon>Brassicaceae</taxon>
        <taxon>Brassiceae</taxon>
        <taxon>Brassica</taxon>
    </lineage>
</organism>
<keyword evidence="2" id="KW-1185">Reference proteome</keyword>
<dbReference type="Proteomes" id="UP000886595">
    <property type="component" value="Unassembled WGS sequence"/>
</dbReference>
<dbReference type="EMBL" id="JAAMPC010000004">
    <property type="protein sequence ID" value="KAG2314272.1"/>
    <property type="molecule type" value="Genomic_DNA"/>
</dbReference>
<comment type="caution">
    <text evidence="1">The sequence shown here is derived from an EMBL/GenBank/DDBJ whole genome shotgun (WGS) entry which is preliminary data.</text>
</comment>
<evidence type="ECO:0000313" key="2">
    <source>
        <dbReference type="Proteomes" id="UP000886595"/>
    </source>
</evidence>
<accession>A0A8X8AXA4</accession>
<proteinExistence type="predicted"/>
<reference evidence="1 2" key="1">
    <citation type="submission" date="2020-02" db="EMBL/GenBank/DDBJ databases">
        <authorList>
            <person name="Ma Q."/>
            <person name="Huang Y."/>
            <person name="Song X."/>
            <person name="Pei D."/>
        </authorList>
    </citation>
    <scope>NUCLEOTIDE SEQUENCE [LARGE SCALE GENOMIC DNA]</scope>
    <source>
        <strain evidence="1">Sxm20200214</strain>
        <tissue evidence="1">Leaf</tissue>
    </source>
</reference>